<evidence type="ECO:0000256" key="1">
    <source>
        <dbReference type="ARBA" id="ARBA00004604"/>
    </source>
</evidence>
<comment type="similarity">
    <text evidence="2 5">Belongs to the NRAP family.</text>
</comment>
<proteinExistence type="inferred from homology"/>
<dbReference type="Pfam" id="PF17404">
    <property type="entry name" value="Nrap_D3"/>
    <property type="match status" value="1"/>
</dbReference>
<dbReference type="Gene3D" id="3.30.70.3030">
    <property type="match status" value="1"/>
</dbReference>
<dbReference type="STRING" id="45607.A0A2T0FHA4"/>
<organism evidence="13 14">
    <name type="scientific">Wickerhamiella sorbophila</name>
    <dbReference type="NCBI Taxonomy" id="45607"/>
    <lineage>
        <taxon>Eukaryota</taxon>
        <taxon>Fungi</taxon>
        <taxon>Dikarya</taxon>
        <taxon>Ascomycota</taxon>
        <taxon>Saccharomycotina</taxon>
        <taxon>Dipodascomycetes</taxon>
        <taxon>Dipodascales</taxon>
        <taxon>Trichomonascaceae</taxon>
        <taxon>Wickerhamiella</taxon>
    </lineage>
</organism>
<dbReference type="PANTHER" id="PTHR17972">
    <property type="entry name" value="NUCLEOLAR RNA-ASSOCIATED PROTEIN"/>
    <property type="match status" value="1"/>
</dbReference>
<comment type="caution">
    <text evidence="13">The sequence shown here is derived from an EMBL/GenBank/DDBJ whole genome shotgun (WGS) entry which is preliminary data.</text>
</comment>
<evidence type="ECO:0000313" key="14">
    <source>
        <dbReference type="Proteomes" id="UP000238350"/>
    </source>
</evidence>
<dbReference type="GO" id="GO:0034456">
    <property type="term" value="C:UTP-C complex"/>
    <property type="evidence" value="ECO:0007669"/>
    <property type="project" value="TreeGrafter"/>
</dbReference>
<dbReference type="InterPro" id="IPR035082">
    <property type="entry name" value="Nrap_D1"/>
</dbReference>
<dbReference type="InterPro" id="IPR035371">
    <property type="entry name" value="Nrap_D6"/>
</dbReference>
<dbReference type="OrthoDB" id="10251401at2759"/>
<evidence type="ECO:0000256" key="3">
    <source>
        <dbReference type="ARBA" id="ARBA00022884"/>
    </source>
</evidence>
<keyword evidence="14" id="KW-1185">Reference proteome</keyword>
<evidence type="ECO:0000313" key="13">
    <source>
        <dbReference type="EMBL" id="PRT54383.1"/>
    </source>
</evidence>
<feature type="domain" description="Nrap protein" evidence="7">
    <location>
        <begin position="187"/>
        <end position="315"/>
    </location>
</feature>
<keyword evidence="3 5" id="KW-0694">RNA-binding</keyword>
<dbReference type="GO" id="GO:0032040">
    <property type="term" value="C:small-subunit processome"/>
    <property type="evidence" value="ECO:0007669"/>
    <property type="project" value="TreeGrafter"/>
</dbReference>
<keyword evidence="4 5" id="KW-0539">Nucleus</keyword>
<dbReference type="PANTHER" id="PTHR17972:SF0">
    <property type="entry name" value="NUCLEOLAR PROTEIN 6"/>
    <property type="match status" value="1"/>
</dbReference>
<dbReference type="GO" id="GO:0006409">
    <property type="term" value="P:tRNA export from nucleus"/>
    <property type="evidence" value="ECO:0007669"/>
    <property type="project" value="TreeGrafter"/>
</dbReference>
<protein>
    <recommendedName>
        <fullName evidence="5">U3 small nucleolar RNA-associated protein 22</fullName>
    </recommendedName>
</protein>
<dbReference type="GeneID" id="36515751"/>
<dbReference type="GO" id="GO:0003723">
    <property type="term" value="F:RNA binding"/>
    <property type="evidence" value="ECO:0007669"/>
    <property type="project" value="UniProtKB-KW"/>
</dbReference>
<dbReference type="GO" id="GO:0006364">
    <property type="term" value="P:rRNA processing"/>
    <property type="evidence" value="ECO:0007669"/>
    <property type="project" value="UniProtKB-KW"/>
</dbReference>
<dbReference type="InterPro" id="IPR035370">
    <property type="entry name" value="Nrap_D5"/>
</dbReference>
<feature type="domain" description="Nrap protein" evidence="10">
    <location>
        <begin position="634"/>
        <end position="777"/>
    </location>
</feature>
<dbReference type="Gene3D" id="1.10.1410.10">
    <property type="match status" value="2"/>
</dbReference>
<dbReference type="InterPro" id="IPR035368">
    <property type="entry name" value="Nrap_D3"/>
</dbReference>
<keyword evidence="5" id="KW-0687">Ribonucleoprotein</keyword>
<dbReference type="GO" id="GO:0032545">
    <property type="term" value="C:CURI complex"/>
    <property type="evidence" value="ECO:0007669"/>
    <property type="project" value="TreeGrafter"/>
</dbReference>
<name>A0A2T0FHA4_9ASCO</name>
<accession>A0A2T0FHA4</accession>
<dbReference type="Pfam" id="PF17405">
    <property type="entry name" value="Nrap_D4"/>
    <property type="match status" value="1"/>
</dbReference>
<feature type="domain" description="Nrap protein" evidence="12">
    <location>
        <begin position="977"/>
        <end position="1096"/>
    </location>
</feature>
<evidence type="ECO:0000259" key="10">
    <source>
        <dbReference type="Pfam" id="PF17405"/>
    </source>
</evidence>
<dbReference type="Pfam" id="PF17407">
    <property type="entry name" value="Nrap_D6"/>
    <property type="match status" value="1"/>
</dbReference>
<dbReference type="Proteomes" id="UP000238350">
    <property type="component" value="Unassembled WGS sequence"/>
</dbReference>
<feature type="domain" description="Nrap protein" evidence="11">
    <location>
        <begin position="810"/>
        <end position="967"/>
    </location>
</feature>
<evidence type="ECO:0000259" key="9">
    <source>
        <dbReference type="Pfam" id="PF17404"/>
    </source>
</evidence>
<dbReference type="Pfam" id="PF03813">
    <property type="entry name" value="Nrap"/>
    <property type="match status" value="1"/>
</dbReference>
<feature type="compositionally biased region" description="Basic and acidic residues" evidence="6">
    <location>
        <begin position="1"/>
        <end position="13"/>
    </location>
</feature>
<feature type="domain" description="Nrap protein" evidence="9">
    <location>
        <begin position="458"/>
        <end position="608"/>
    </location>
</feature>
<gene>
    <name evidence="13" type="ORF">B9G98_02003</name>
</gene>
<dbReference type="InterPro" id="IPR005554">
    <property type="entry name" value="NOL6/Upt22"/>
</dbReference>
<comment type="subcellular location">
    <subcellularLocation>
        <location evidence="1 5">Nucleus</location>
        <location evidence="1 5">Nucleolus</location>
    </subcellularLocation>
</comment>
<evidence type="ECO:0000259" key="7">
    <source>
        <dbReference type="Pfam" id="PF03813"/>
    </source>
</evidence>
<feature type="compositionally biased region" description="Acidic residues" evidence="6">
    <location>
        <begin position="43"/>
        <end position="58"/>
    </location>
</feature>
<evidence type="ECO:0000259" key="8">
    <source>
        <dbReference type="Pfam" id="PF17403"/>
    </source>
</evidence>
<dbReference type="Gene3D" id="3.30.70.3020">
    <property type="match status" value="1"/>
</dbReference>
<feature type="region of interest" description="Disordered" evidence="6">
    <location>
        <begin position="1"/>
        <end position="76"/>
    </location>
</feature>
<evidence type="ECO:0000259" key="11">
    <source>
        <dbReference type="Pfam" id="PF17406"/>
    </source>
</evidence>
<dbReference type="Pfam" id="PF17403">
    <property type="entry name" value="Nrap_D2"/>
    <property type="match status" value="1"/>
</dbReference>
<dbReference type="AlphaFoldDB" id="A0A2T0FHA4"/>
<evidence type="ECO:0000256" key="2">
    <source>
        <dbReference type="ARBA" id="ARBA00006674"/>
    </source>
</evidence>
<evidence type="ECO:0000256" key="5">
    <source>
        <dbReference type="RuleBase" id="RU364032"/>
    </source>
</evidence>
<dbReference type="Pfam" id="PF17406">
    <property type="entry name" value="Nrap_D5"/>
    <property type="match status" value="1"/>
</dbReference>
<sequence length="1098" mass="122182">MVKRKSGAEERPAKKVHSLQELSEEDFSSVDSDFQNSGSDVESSPDPESQPEELEEEVPERPSNGTHPAKHTLSGAEVRIARETSELFKTNVFKLQIDETLAEIKLDDRMCSLANKQLFALKEVISQAKSIGPLSAEAASKKFPTRIPFHGSKHVKYQLAFAPPVEVNVIGSYSLKTVVKQPESSGIDLLLTMPSDLFEQKDYLNYRYFHKRAFYLAAVAKAIASSKLDLRVSYRYLNGNVLKPVVRADFTDRKLSKHLHIMIHLGVEEELFPTRKLAADRNCVRDTEGPTPIYNSAILADVYHSQILRLLHTASTYSAAFTDACKLGRLWLRQRGYSADPAFGGFGHLQFALLMAGLLSGGPAGKRVLLQGYSSYQLFKGTVLFLADKELALNVSSHTTSSSLPGLWVNDLNVLADAPEWLYGLLQHDAKVTAELLSDVTCDRFTDLFLRRSDESQLRFDISFDVTFPLTEFDTAERAVSPSVIGFATQQIYSTLNQAWGDRIKHFAVFSSPQSEWSLSTPAPDVPDTVILSVRALLDVEHSDKRVTMGPDASEKSECKAFREFWGPISNLRRFQDGTIKEAVAWKVEEVNIPVVLIVARYILDYKFGVSLISVPSITRLLPTINEARNALPSLALYQAKIQAFNECSLMLQDLSDLPLRISSVFGTSASLRYTSLQEPVPYDLRGDDSIATAVMVCETSRKWPSKLGALEKTKTAFLINVAETIRELKPKYHPVVGVEPIPGYESEERGFLIVQTPQGYFFKFGIITARDLDIAAASNLPENALLAMKRHGQAGADHHRLIVTMALRYPLYSTAARLMKLWCKKHMLASHFTEQMIELLALKPFLDSAPYSPPSSAQTAFVRTLDFLQHWNWKEDPLIYDVERSESLQVEGVRMDPAFHHKLTANFTKQRQQDPAFTLSPLFIATKVDQTGILWTQSLPRNTTGILLAARLTGLARAARKLTSASLGSAFKTSTSEYDVVLNLRNPSASSSAGYKNLQVSDASKLAKSGNNVGLEFFNDIKETYGSSIVLFYSGSLDDKLNKNQVIAGIWNRTATEPHKFRVGLPYPVTPTSDGKVILDKSALLSEIKRMGGDLFH</sequence>
<dbReference type="InterPro" id="IPR035367">
    <property type="entry name" value="Nrap_D2"/>
</dbReference>
<feature type="domain" description="Nrap protein" evidence="8">
    <location>
        <begin position="320"/>
        <end position="451"/>
    </location>
</feature>
<evidence type="ECO:0000259" key="12">
    <source>
        <dbReference type="Pfam" id="PF17407"/>
    </source>
</evidence>
<evidence type="ECO:0000256" key="4">
    <source>
        <dbReference type="ARBA" id="ARBA00023242"/>
    </source>
</evidence>
<dbReference type="InterPro" id="IPR035369">
    <property type="entry name" value="Nrap_D4"/>
</dbReference>
<keyword evidence="5" id="KW-0698">rRNA processing</keyword>
<dbReference type="RefSeq" id="XP_024664328.1">
    <property type="nucleotide sequence ID" value="XM_024808560.1"/>
</dbReference>
<feature type="compositionally biased region" description="Low complexity" evidence="6">
    <location>
        <begin position="29"/>
        <end position="42"/>
    </location>
</feature>
<dbReference type="EMBL" id="NDIQ01000021">
    <property type="protein sequence ID" value="PRT54383.1"/>
    <property type="molecule type" value="Genomic_DNA"/>
</dbReference>
<keyword evidence="5" id="KW-0690">Ribosome biogenesis</keyword>
<reference evidence="13 14" key="1">
    <citation type="submission" date="2017-04" db="EMBL/GenBank/DDBJ databases">
        <title>Genome sequencing of [Candida] sorbophila.</title>
        <authorList>
            <person name="Ahn J.O."/>
        </authorList>
    </citation>
    <scope>NUCLEOTIDE SEQUENCE [LARGE SCALE GENOMIC DNA]</scope>
    <source>
        <strain evidence="13 14">DS02</strain>
    </source>
</reference>
<evidence type="ECO:0000256" key="6">
    <source>
        <dbReference type="SAM" id="MobiDB-lite"/>
    </source>
</evidence>